<evidence type="ECO:0008006" key="4">
    <source>
        <dbReference type="Google" id="ProtNLM"/>
    </source>
</evidence>
<dbReference type="SUPFAM" id="SSF53067">
    <property type="entry name" value="Actin-like ATPase domain"/>
    <property type="match status" value="1"/>
</dbReference>
<evidence type="ECO:0000313" key="3">
    <source>
        <dbReference type="Proteomes" id="UP000070620"/>
    </source>
</evidence>
<dbReference type="Pfam" id="PF00480">
    <property type="entry name" value="ROK"/>
    <property type="match status" value="1"/>
</dbReference>
<dbReference type="InterPro" id="IPR043129">
    <property type="entry name" value="ATPase_NBD"/>
</dbReference>
<gene>
    <name evidence="2" type="ORF">AWW66_12270</name>
</gene>
<dbReference type="Gene3D" id="3.30.420.40">
    <property type="match status" value="2"/>
</dbReference>
<protein>
    <recommendedName>
        <fullName evidence="4">ROK family transcriptional regulator</fullName>
    </recommendedName>
</protein>
<proteinExistence type="inferred from homology"/>
<dbReference type="RefSeq" id="WP_067364462.1">
    <property type="nucleotide sequence ID" value="NZ_JBIUBN010000029.1"/>
</dbReference>
<dbReference type="PANTHER" id="PTHR18964:SF149">
    <property type="entry name" value="BIFUNCTIONAL UDP-N-ACETYLGLUCOSAMINE 2-EPIMERASE_N-ACETYLMANNOSAMINE KINASE"/>
    <property type="match status" value="1"/>
</dbReference>
<dbReference type="Gene3D" id="1.10.10.10">
    <property type="entry name" value="Winged helix-like DNA-binding domain superfamily/Winged helix DNA-binding domain"/>
    <property type="match status" value="1"/>
</dbReference>
<dbReference type="PANTHER" id="PTHR18964">
    <property type="entry name" value="ROK (REPRESSOR, ORF, KINASE) FAMILY"/>
    <property type="match status" value="1"/>
</dbReference>
<dbReference type="Proteomes" id="UP000070620">
    <property type="component" value="Unassembled WGS sequence"/>
</dbReference>
<dbReference type="AlphaFoldDB" id="A0A136PU67"/>
<dbReference type="EMBL" id="LRQV01000035">
    <property type="protein sequence ID" value="KXK61686.1"/>
    <property type="molecule type" value="Genomic_DNA"/>
</dbReference>
<evidence type="ECO:0000313" key="2">
    <source>
        <dbReference type="EMBL" id="KXK61686.1"/>
    </source>
</evidence>
<organism evidence="2 3">
    <name type="scientific">Micromonospora rosaria</name>
    <dbReference type="NCBI Taxonomy" id="47874"/>
    <lineage>
        <taxon>Bacteria</taxon>
        <taxon>Bacillati</taxon>
        <taxon>Actinomycetota</taxon>
        <taxon>Actinomycetes</taxon>
        <taxon>Micromonosporales</taxon>
        <taxon>Micromonosporaceae</taxon>
        <taxon>Micromonospora</taxon>
    </lineage>
</organism>
<name>A0A136PU67_9ACTN</name>
<evidence type="ECO:0000256" key="1">
    <source>
        <dbReference type="ARBA" id="ARBA00006479"/>
    </source>
</evidence>
<comment type="similarity">
    <text evidence="1">Belongs to the ROK (NagC/XylR) family.</text>
</comment>
<dbReference type="InterPro" id="IPR036388">
    <property type="entry name" value="WH-like_DNA-bd_sf"/>
</dbReference>
<keyword evidence="3" id="KW-1185">Reference proteome</keyword>
<sequence>MSSVLSDAHLTEGMRSVFVELLVHGPLSRAEAARRLDLSPSAVTKLTKPLLQNGYLLHQPSGDRSMMGRPSQPLAVDPARAALLGVKLTEDELFAVRTDLRAEIQHELRRPLLSHAVDDVVTRIGEAVRDLTGSGQPPAALGISLAGTASGGDPVVPTSPFLGWRDVPLGDLVAAATGLPVVVENDVRALTAAQQWFGAGVGRHSFALVTVGAGLGCGLVIGGRLVSAAGRGTGLVGHLSIHDNGPLCELGHRGCARAYASSAAVRRAVASTLDRSDLTFEACLALAAEGQPAARRIFEDAGHALGQVVATVANITGVQLVILSGEAVAMYDVCAEAFDAALTAHTHWTSTPVDVVVKPFTFSEWARGAAVIALQHRILGR</sequence>
<dbReference type="InterPro" id="IPR036390">
    <property type="entry name" value="WH_DNA-bd_sf"/>
</dbReference>
<dbReference type="InterPro" id="IPR000600">
    <property type="entry name" value="ROK"/>
</dbReference>
<dbReference type="SUPFAM" id="SSF46785">
    <property type="entry name" value="Winged helix' DNA-binding domain"/>
    <property type="match status" value="1"/>
</dbReference>
<comment type="caution">
    <text evidence="2">The sequence shown here is derived from an EMBL/GenBank/DDBJ whole genome shotgun (WGS) entry which is preliminary data.</text>
</comment>
<reference evidence="2 3" key="1">
    <citation type="submission" date="2016-01" db="EMBL/GenBank/DDBJ databases">
        <title>Whole genome sequence and analysis of Micromonospora rosaria DSM 803, which can produce antibacterial substance rosamicin.</title>
        <authorList>
            <person name="Yang H."/>
            <person name="He X."/>
            <person name="Zhu D."/>
        </authorList>
    </citation>
    <scope>NUCLEOTIDE SEQUENCE [LARGE SCALE GENOMIC DNA]</scope>
    <source>
        <strain evidence="2 3">DSM 803</strain>
    </source>
</reference>
<accession>A0A136PU67</accession>